<organism evidence="2 3">
    <name type="scientific">Listeria grayi</name>
    <name type="common">Listeria murrayi</name>
    <dbReference type="NCBI Taxonomy" id="1641"/>
    <lineage>
        <taxon>Bacteria</taxon>
        <taxon>Bacillati</taxon>
        <taxon>Bacillota</taxon>
        <taxon>Bacilli</taxon>
        <taxon>Bacillales</taxon>
        <taxon>Listeriaceae</taxon>
        <taxon>Listeria</taxon>
    </lineage>
</organism>
<dbReference type="EMBL" id="UGPG01000001">
    <property type="protein sequence ID" value="STY43702.1"/>
    <property type="molecule type" value="Genomic_DNA"/>
</dbReference>
<gene>
    <name evidence="2" type="ORF">NCTC10815_01003</name>
</gene>
<reference evidence="2 3" key="1">
    <citation type="submission" date="2018-06" db="EMBL/GenBank/DDBJ databases">
        <authorList>
            <consortium name="Pathogen Informatics"/>
            <person name="Doyle S."/>
        </authorList>
    </citation>
    <scope>NUCLEOTIDE SEQUENCE [LARGE SCALE GENOMIC DNA]</scope>
    <source>
        <strain evidence="3">NCTC 10815</strain>
    </source>
</reference>
<dbReference type="AlphaFoldDB" id="A0A378MEC7"/>
<feature type="compositionally biased region" description="Basic and acidic residues" evidence="1">
    <location>
        <begin position="1"/>
        <end position="15"/>
    </location>
</feature>
<evidence type="ECO:0000256" key="1">
    <source>
        <dbReference type="SAM" id="MobiDB-lite"/>
    </source>
</evidence>
<protein>
    <submittedName>
        <fullName evidence="2">Uncharacterized protein</fullName>
    </submittedName>
</protein>
<sequence length="33" mass="3732">MEKAQHIINEPEPHRSNKAGDIFTLQMVESLPA</sequence>
<dbReference type="Proteomes" id="UP000254879">
    <property type="component" value="Unassembled WGS sequence"/>
</dbReference>
<evidence type="ECO:0000313" key="2">
    <source>
        <dbReference type="EMBL" id="STY43702.1"/>
    </source>
</evidence>
<proteinExistence type="predicted"/>
<accession>A0A378MEC7</accession>
<name>A0A378MEC7_LISGR</name>
<feature type="region of interest" description="Disordered" evidence="1">
    <location>
        <begin position="1"/>
        <end position="21"/>
    </location>
</feature>
<evidence type="ECO:0000313" key="3">
    <source>
        <dbReference type="Proteomes" id="UP000254879"/>
    </source>
</evidence>